<dbReference type="Proteomes" id="UP001604336">
    <property type="component" value="Unassembled WGS sequence"/>
</dbReference>
<evidence type="ECO:0000256" key="4">
    <source>
        <dbReference type="ARBA" id="ARBA00023163"/>
    </source>
</evidence>
<keyword evidence="5" id="KW-0539">Nucleus</keyword>
<proteinExistence type="predicted"/>
<name>A0ABD1Q8Z7_9LAMI</name>
<protein>
    <submittedName>
        <fullName evidence="7">Nuclear transcription factor Y subunit A-10</fullName>
    </submittedName>
</protein>
<evidence type="ECO:0000256" key="1">
    <source>
        <dbReference type="ARBA" id="ARBA00004123"/>
    </source>
</evidence>
<dbReference type="AlphaFoldDB" id="A0ABD1Q8Z7"/>
<accession>A0ABD1Q8Z7</accession>
<dbReference type="GO" id="GO:0003677">
    <property type="term" value="F:DNA binding"/>
    <property type="evidence" value="ECO:0007669"/>
    <property type="project" value="UniProtKB-KW"/>
</dbReference>
<dbReference type="PROSITE" id="PS51152">
    <property type="entry name" value="NFYA_HAP2_2"/>
    <property type="match status" value="1"/>
</dbReference>
<evidence type="ECO:0000256" key="5">
    <source>
        <dbReference type="ARBA" id="ARBA00023242"/>
    </source>
</evidence>
<evidence type="ECO:0000256" key="2">
    <source>
        <dbReference type="ARBA" id="ARBA00023015"/>
    </source>
</evidence>
<keyword evidence="2" id="KW-0805">Transcription regulation</keyword>
<sequence>MVANISSNFTISWQYLQVSRHLHAMRRSRGNGDRFLNTKNSNGSQNNTNTNKTNEKQLPQPTGSLISEVLQSDGENLCSSKETNGSNSCQLFSRGNLHSFQFNHLHLSFQSLPCTVNASLGIVMASKYSNAY</sequence>
<keyword evidence="3" id="KW-0238">DNA-binding</keyword>
<dbReference type="EMBL" id="JBFOLK010000012">
    <property type="protein sequence ID" value="KAL2471579.1"/>
    <property type="molecule type" value="Genomic_DNA"/>
</dbReference>
<evidence type="ECO:0000313" key="8">
    <source>
        <dbReference type="Proteomes" id="UP001604336"/>
    </source>
</evidence>
<feature type="region of interest" description="Disordered" evidence="6">
    <location>
        <begin position="30"/>
        <end position="62"/>
    </location>
</feature>
<comment type="caution">
    <text evidence="7">The sequence shown here is derived from an EMBL/GenBank/DDBJ whole genome shotgun (WGS) entry which is preliminary data.</text>
</comment>
<evidence type="ECO:0000256" key="3">
    <source>
        <dbReference type="ARBA" id="ARBA00023125"/>
    </source>
</evidence>
<keyword evidence="4" id="KW-0804">Transcription</keyword>
<evidence type="ECO:0000313" key="7">
    <source>
        <dbReference type="EMBL" id="KAL2471579.1"/>
    </source>
</evidence>
<organism evidence="7 8">
    <name type="scientific">Abeliophyllum distichum</name>
    <dbReference type="NCBI Taxonomy" id="126358"/>
    <lineage>
        <taxon>Eukaryota</taxon>
        <taxon>Viridiplantae</taxon>
        <taxon>Streptophyta</taxon>
        <taxon>Embryophyta</taxon>
        <taxon>Tracheophyta</taxon>
        <taxon>Spermatophyta</taxon>
        <taxon>Magnoliopsida</taxon>
        <taxon>eudicotyledons</taxon>
        <taxon>Gunneridae</taxon>
        <taxon>Pentapetalae</taxon>
        <taxon>asterids</taxon>
        <taxon>lamiids</taxon>
        <taxon>Lamiales</taxon>
        <taxon>Oleaceae</taxon>
        <taxon>Forsythieae</taxon>
        <taxon>Abeliophyllum</taxon>
    </lineage>
</organism>
<comment type="subcellular location">
    <subcellularLocation>
        <location evidence="1">Nucleus</location>
    </subcellularLocation>
</comment>
<feature type="compositionally biased region" description="Low complexity" evidence="6">
    <location>
        <begin position="37"/>
        <end position="52"/>
    </location>
</feature>
<reference evidence="8" key="1">
    <citation type="submission" date="2024-07" db="EMBL/GenBank/DDBJ databases">
        <title>Two chromosome-level genome assemblies of Korean endemic species Abeliophyllum distichum and Forsythia ovata (Oleaceae).</title>
        <authorList>
            <person name="Jang H."/>
        </authorList>
    </citation>
    <scope>NUCLEOTIDE SEQUENCE [LARGE SCALE GENOMIC DNA]</scope>
</reference>
<dbReference type="Gene3D" id="6.10.250.2430">
    <property type="match status" value="1"/>
</dbReference>
<dbReference type="InterPro" id="IPR001289">
    <property type="entry name" value="NFYA"/>
</dbReference>
<dbReference type="PANTHER" id="PTHR12632">
    <property type="entry name" value="TRANSCRIPTION FACTOR NF-Y ALPHA-RELATED"/>
    <property type="match status" value="1"/>
</dbReference>
<evidence type="ECO:0000256" key="6">
    <source>
        <dbReference type="SAM" id="MobiDB-lite"/>
    </source>
</evidence>
<gene>
    <name evidence="7" type="ORF">Adt_39715</name>
</gene>
<keyword evidence="8" id="KW-1185">Reference proteome</keyword>
<dbReference type="GO" id="GO:0005634">
    <property type="term" value="C:nucleus"/>
    <property type="evidence" value="ECO:0007669"/>
    <property type="project" value="UniProtKB-SubCell"/>
</dbReference>